<reference evidence="1" key="2">
    <citation type="journal article" date="2023" name="IMA Fungus">
        <title>Comparative genomic study of the Penicillium genus elucidates a diverse pangenome and 15 lateral gene transfer events.</title>
        <authorList>
            <person name="Petersen C."/>
            <person name="Sorensen T."/>
            <person name="Nielsen M.R."/>
            <person name="Sondergaard T.E."/>
            <person name="Sorensen J.L."/>
            <person name="Fitzpatrick D.A."/>
            <person name="Frisvad J.C."/>
            <person name="Nielsen K.L."/>
        </authorList>
    </citation>
    <scope>NUCLEOTIDE SEQUENCE</scope>
    <source>
        <strain evidence="1">IBT 21472</strain>
    </source>
</reference>
<sequence length="140" mass="16166">MSFKPPSSNVSITIDGLGKFDSFHYANGVEQLCGTPYATPAKQWGPTSRERVEKERGDETIQHYSRFKLLLALGTIDHLWDKYLKVMDFLLMKRDYIGKGERWKMNRADGVSAISWLLFSKDCFYIIAAQSNNKHLYDYS</sequence>
<protein>
    <submittedName>
        <fullName evidence="1">Uncharacterized protein</fullName>
    </submittedName>
</protein>
<organism evidence="1 2">
    <name type="scientific">Penicillium atrosanguineum</name>
    <dbReference type="NCBI Taxonomy" id="1132637"/>
    <lineage>
        <taxon>Eukaryota</taxon>
        <taxon>Fungi</taxon>
        <taxon>Dikarya</taxon>
        <taxon>Ascomycota</taxon>
        <taxon>Pezizomycotina</taxon>
        <taxon>Eurotiomycetes</taxon>
        <taxon>Eurotiomycetidae</taxon>
        <taxon>Eurotiales</taxon>
        <taxon>Aspergillaceae</taxon>
        <taxon>Penicillium</taxon>
    </lineage>
</organism>
<evidence type="ECO:0000313" key="2">
    <source>
        <dbReference type="Proteomes" id="UP001147746"/>
    </source>
</evidence>
<accession>A0A9W9PW52</accession>
<dbReference type="AlphaFoldDB" id="A0A9W9PW52"/>
<dbReference type="Proteomes" id="UP001147746">
    <property type="component" value="Unassembled WGS sequence"/>
</dbReference>
<keyword evidence="2" id="KW-1185">Reference proteome</keyword>
<evidence type="ECO:0000313" key="1">
    <source>
        <dbReference type="EMBL" id="KAJ5315571.1"/>
    </source>
</evidence>
<reference evidence="1" key="1">
    <citation type="submission" date="2022-12" db="EMBL/GenBank/DDBJ databases">
        <authorList>
            <person name="Petersen C."/>
        </authorList>
    </citation>
    <scope>NUCLEOTIDE SEQUENCE</scope>
    <source>
        <strain evidence="1">IBT 21472</strain>
    </source>
</reference>
<comment type="caution">
    <text evidence="1">The sequence shown here is derived from an EMBL/GenBank/DDBJ whole genome shotgun (WGS) entry which is preliminary data.</text>
</comment>
<dbReference type="EMBL" id="JAPZBO010000005">
    <property type="protein sequence ID" value="KAJ5315571.1"/>
    <property type="molecule type" value="Genomic_DNA"/>
</dbReference>
<name>A0A9W9PW52_9EURO</name>
<proteinExistence type="predicted"/>
<gene>
    <name evidence="1" type="ORF">N7476_005878</name>
</gene>